<dbReference type="Proteomes" id="UP001551482">
    <property type="component" value="Unassembled WGS sequence"/>
</dbReference>
<dbReference type="RefSeq" id="WP_358354174.1">
    <property type="nucleotide sequence ID" value="NZ_JBEZFP010000035.1"/>
</dbReference>
<name>A0ABV3DGX7_9ACTN</name>
<protein>
    <submittedName>
        <fullName evidence="1">Helix-turn-helix domain-containing protein</fullName>
    </submittedName>
</protein>
<organism evidence="1 2">
    <name type="scientific">Streptodolium elevatio</name>
    <dbReference type="NCBI Taxonomy" id="3157996"/>
    <lineage>
        <taxon>Bacteria</taxon>
        <taxon>Bacillati</taxon>
        <taxon>Actinomycetota</taxon>
        <taxon>Actinomycetes</taxon>
        <taxon>Kitasatosporales</taxon>
        <taxon>Streptomycetaceae</taxon>
        <taxon>Streptodolium</taxon>
    </lineage>
</organism>
<comment type="caution">
    <text evidence="1">The sequence shown here is derived from an EMBL/GenBank/DDBJ whole genome shotgun (WGS) entry which is preliminary data.</text>
</comment>
<accession>A0ABV3DGX7</accession>
<evidence type="ECO:0000313" key="1">
    <source>
        <dbReference type="EMBL" id="MEU8135005.1"/>
    </source>
</evidence>
<sequence length="282" mass="30636">MVAHLRFRLRHATGPDPALLREAAELTAHVERLVEACVVRARREGLPWTVVANSLSLTPAVARKRYAGAERRLGTVRDLQEAAAAQDATWPGPPVVRAFARLLADMVTSSGTAPRELAARSEISHSYLKRVLAGRGVPSWPVTRQLALSCGADPWLLHQTWLRARAEWNKPKRARSGLPGDRSRSRGSGPVERFFGAMAELHAAAGEPPAAIVARRAAGGMSTETVLRVLRGPRLPRLPQTELVVAALGGDIDEFTNRWAAARLAEDAARRVVRDSRDTTAS</sequence>
<dbReference type="EMBL" id="JBEZFP010000035">
    <property type="protein sequence ID" value="MEU8135005.1"/>
    <property type="molecule type" value="Genomic_DNA"/>
</dbReference>
<keyword evidence="2" id="KW-1185">Reference proteome</keyword>
<reference evidence="1 2" key="1">
    <citation type="submission" date="2024-06" db="EMBL/GenBank/DDBJ databases">
        <title>The Natural Products Discovery Center: Release of the First 8490 Sequenced Strains for Exploring Actinobacteria Biosynthetic Diversity.</title>
        <authorList>
            <person name="Kalkreuter E."/>
            <person name="Kautsar S.A."/>
            <person name="Yang D."/>
            <person name="Bader C.D."/>
            <person name="Teijaro C.N."/>
            <person name="Fluegel L."/>
            <person name="Davis C.M."/>
            <person name="Simpson J.R."/>
            <person name="Lauterbach L."/>
            <person name="Steele A.D."/>
            <person name="Gui C."/>
            <person name="Meng S."/>
            <person name="Li G."/>
            <person name="Viehrig K."/>
            <person name="Ye F."/>
            <person name="Su P."/>
            <person name="Kiefer A.F."/>
            <person name="Nichols A."/>
            <person name="Cepeda A.J."/>
            <person name="Yan W."/>
            <person name="Fan B."/>
            <person name="Jiang Y."/>
            <person name="Adhikari A."/>
            <person name="Zheng C.-J."/>
            <person name="Schuster L."/>
            <person name="Cowan T.M."/>
            <person name="Smanski M.J."/>
            <person name="Chevrette M.G."/>
            <person name="De Carvalho L.P.S."/>
            <person name="Shen B."/>
        </authorList>
    </citation>
    <scope>NUCLEOTIDE SEQUENCE [LARGE SCALE GENOMIC DNA]</scope>
    <source>
        <strain evidence="1 2">NPDC048946</strain>
    </source>
</reference>
<proteinExistence type="predicted"/>
<gene>
    <name evidence="1" type="ORF">AB0C36_15995</name>
</gene>
<dbReference type="Pfam" id="PF13560">
    <property type="entry name" value="HTH_31"/>
    <property type="match status" value="1"/>
</dbReference>
<evidence type="ECO:0000313" key="2">
    <source>
        <dbReference type="Proteomes" id="UP001551482"/>
    </source>
</evidence>